<name>A0ABT9B175_9ACTN</name>
<reference evidence="1 2" key="1">
    <citation type="submission" date="2023-07" db="EMBL/GenBank/DDBJ databases">
        <title>Nocardioides sp. nov WY-20 isolated from soil.</title>
        <authorList>
            <person name="Liu B."/>
            <person name="Wan Y."/>
        </authorList>
    </citation>
    <scope>NUCLEOTIDE SEQUENCE [LARGE SCALE GENOMIC DNA]</scope>
    <source>
        <strain evidence="1 2">WY-20</strain>
    </source>
</reference>
<evidence type="ECO:0000313" key="2">
    <source>
        <dbReference type="Proteomes" id="UP001233314"/>
    </source>
</evidence>
<sequence>MRLAITSAGGYATPAIARAKERAVPPEEVMRRVLDSLALAIVRGPGAEDPPFEEYAAIEPGSLDLRVFDQEKVWVDALRDVHQIDDRADLTDAYLTNLVAFLEWEAGHFASGYWMAFGGDIEIDPRVWLEGTVLMRRLREEVMRRCL</sequence>
<dbReference type="RefSeq" id="WP_305027531.1">
    <property type="nucleotide sequence ID" value="NZ_JAUQTA010000001.1"/>
</dbReference>
<dbReference type="Proteomes" id="UP001233314">
    <property type="component" value="Unassembled WGS sequence"/>
</dbReference>
<proteinExistence type="predicted"/>
<comment type="caution">
    <text evidence="1">The sequence shown here is derived from an EMBL/GenBank/DDBJ whole genome shotgun (WGS) entry which is preliminary data.</text>
</comment>
<dbReference type="EMBL" id="JAUQTA010000001">
    <property type="protein sequence ID" value="MDO7868155.1"/>
    <property type="molecule type" value="Genomic_DNA"/>
</dbReference>
<evidence type="ECO:0000313" key="1">
    <source>
        <dbReference type="EMBL" id="MDO7868155.1"/>
    </source>
</evidence>
<gene>
    <name evidence="1" type="ORF">Q5722_07210</name>
</gene>
<organism evidence="1 2">
    <name type="scientific">Nocardioides jiangxiensis</name>
    <dbReference type="NCBI Taxonomy" id="3064524"/>
    <lineage>
        <taxon>Bacteria</taxon>
        <taxon>Bacillati</taxon>
        <taxon>Actinomycetota</taxon>
        <taxon>Actinomycetes</taxon>
        <taxon>Propionibacteriales</taxon>
        <taxon>Nocardioidaceae</taxon>
        <taxon>Nocardioides</taxon>
    </lineage>
</organism>
<evidence type="ECO:0008006" key="3">
    <source>
        <dbReference type="Google" id="ProtNLM"/>
    </source>
</evidence>
<accession>A0ABT9B175</accession>
<keyword evidence="2" id="KW-1185">Reference proteome</keyword>
<protein>
    <recommendedName>
        <fullName evidence="3">CdiI immunity protein domain-containing protein</fullName>
    </recommendedName>
</protein>